<dbReference type="AlphaFoldDB" id="A0A6G1D269"/>
<proteinExistence type="predicted"/>
<evidence type="ECO:0000313" key="2">
    <source>
        <dbReference type="EMBL" id="KAF0906427.1"/>
    </source>
</evidence>
<dbReference type="Proteomes" id="UP000479710">
    <property type="component" value="Unassembled WGS sequence"/>
</dbReference>
<name>A0A6G1D269_9ORYZ</name>
<comment type="caution">
    <text evidence="2">The sequence shown here is derived from an EMBL/GenBank/DDBJ whole genome shotgun (WGS) entry which is preliminary data.</text>
</comment>
<evidence type="ECO:0000256" key="1">
    <source>
        <dbReference type="SAM" id="MobiDB-lite"/>
    </source>
</evidence>
<organism evidence="2 3">
    <name type="scientific">Oryza meyeriana var. granulata</name>
    <dbReference type="NCBI Taxonomy" id="110450"/>
    <lineage>
        <taxon>Eukaryota</taxon>
        <taxon>Viridiplantae</taxon>
        <taxon>Streptophyta</taxon>
        <taxon>Embryophyta</taxon>
        <taxon>Tracheophyta</taxon>
        <taxon>Spermatophyta</taxon>
        <taxon>Magnoliopsida</taxon>
        <taxon>Liliopsida</taxon>
        <taxon>Poales</taxon>
        <taxon>Poaceae</taxon>
        <taxon>BOP clade</taxon>
        <taxon>Oryzoideae</taxon>
        <taxon>Oryzeae</taxon>
        <taxon>Oryzinae</taxon>
        <taxon>Oryza</taxon>
        <taxon>Oryza meyeriana</taxon>
    </lineage>
</organism>
<keyword evidence="3" id="KW-1185">Reference proteome</keyword>
<accession>A0A6G1D269</accession>
<sequence length="96" mass="10334">MGYGAACRTAPSVRHAPGRRMGAIDCPGTFPRPAWDRACASRDRGHDPGPGMPRTVDRAHPTARGVPHGGGRSQVYFKETEPVKVASRYLHEKIGA</sequence>
<feature type="region of interest" description="Disordered" evidence="1">
    <location>
        <begin position="40"/>
        <end position="78"/>
    </location>
</feature>
<reference evidence="2 3" key="1">
    <citation type="submission" date="2019-11" db="EMBL/GenBank/DDBJ databases">
        <title>Whole genome sequence of Oryza granulata.</title>
        <authorList>
            <person name="Li W."/>
        </authorList>
    </citation>
    <scope>NUCLEOTIDE SEQUENCE [LARGE SCALE GENOMIC DNA]</scope>
    <source>
        <strain evidence="3">cv. Menghai</strain>
        <tissue evidence="2">Leaf</tissue>
    </source>
</reference>
<protein>
    <submittedName>
        <fullName evidence="2">Uncharacterized protein</fullName>
    </submittedName>
</protein>
<gene>
    <name evidence="2" type="ORF">E2562_011425</name>
</gene>
<dbReference type="EMBL" id="SPHZ02000007">
    <property type="protein sequence ID" value="KAF0906427.1"/>
    <property type="molecule type" value="Genomic_DNA"/>
</dbReference>
<evidence type="ECO:0000313" key="3">
    <source>
        <dbReference type="Proteomes" id="UP000479710"/>
    </source>
</evidence>